<dbReference type="Gene3D" id="3.40.50.300">
    <property type="entry name" value="P-loop containing nucleotide triphosphate hydrolases"/>
    <property type="match status" value="1"/>
</dbReference>
<reference evidence="3" key="1">
    <citation type="submission" date="2013-12" db="EMBL/GenBank/DDBJ databases">
        <authorList>
            <person name="Omoto C.K."/>
            <person name="Sibley D."/>
            <person name="Venepally P."/>
            <person name="Hadjithomas M."/>
            <person name="Karamycheva S."/>
            <person name="Brunk B."/>
            <person name="Roos D."/>
            <person name="Caler E."/>
            <person name="Lorenzi H."/>
        </authorList>
    </citation>
    <scope>NUCLEOTIDE SEQUENCE</scope>
</reference>
<keyword evidence="1" id="KW-0547">Nucleotide-binding</keyword>
<evidence type="ECO:0000313" key="3">
    <source>
        <dbReference type="EMBL" id="EZG43538.1"/>
    </source>
</evidence>
<protein>
    <submittedName>
        <fullName evidence="3">ADP-ribosylation factor family protein</fullName>
    </submittedName>
</protein>
<dbReference type="GO" id="GO:0003924">
    <property type="term" value="F:GTPase activity"/>
    <property type="evidence" value="ECO:0007669"/>
    <property type="project" value="InterPro"/>
</dbReference>
<name>A0A023AYL9_GRENI</name>
<dbReference type="RefSeq" id="XP_011133223.1">
    <property type="nucleotide sequence ID" value="XM_011134921.1"/>
</dbReference>
<dbReference type="AlphaFoldDB" id="A0A023AYL9"/>
<dbReference type="VEuPathDB" id="CryptoDB:GNI_167700"/>
<gene>
    <name evidence="3" type="ORF">GNI_167700</name>
</gene>
<evidence type="ECO:0000313" key="4">
    <source>
        <dbReference type="Proteomes" id="UP000019763"/>
    </source>
</evidence>
<keyword evidence="4" id="KW-1185">Reference proteome</keyword>
<evidence type="ECO:0000256" key="1">
    <source>
        <dbReference type="ARBA" id="ARBA00022741"/>
    </source>
</evidence>
<keyword evidence="2" id="KW-0342">GTP-binding</keyword>
<dbReference type="EMBL" id="AFNH02001254">
    <property type="protein sequence ID" value="EZG43538.1"/>
    <property type="molecule type" value="Genomic_DNA"/>
</dbReference>
<evidence type="ECO:0000256" key="2">
    <source>
        <dbReference type="ARBA" id="ARBA00023134"/>
    </source>
</evidence>
<organism evidence="3 4">
    <name type="scientific">Gregarina niphandrodes</name>
    <name type="common">Septate eugregarine</name>
    <dbReference type="NCBI Taxonomy" id="110365"/>
    <lineage>
        <taxon>Eukaryota</taxon>
        <taxon>Sar</taxon>
        <taxon>Alveolata</taxon>
        <taxon>Apicomplexa</taxon>
        <taxon>Conoidasida</taxon>
        <taxon>Gregarinasina</taxon>
        <taxon>Eugregarinorida</taxon>
        <taxon>Gregarinidae</taxon>
        <taxon>Gregarina</taxon>
    </lineage>
</organism>
<dbReference type="SUPFAM" id="SSF52540">
    <property type="entry name" value="P-loop containing nucleoside triphosphate hydrolases"/>
    <property type="match status" value="1"/>
</dbReference>
<dbReference type="InterPro" id="IPR006689">
    <property type="entry name" value="Small_GTPase_ARF/SAR"/>
</dbReference>
<dbReference type="GO" id="GO:0005525">
    <property type="term" value="F:GTP binding"/>
    <property type="evidence" value="ECO:0007669"/>
    <property type="project" value="UniProtKB-KW"/>
</dbReference>
<dbReference type="Pfam" id="PF00025">
    <property type="entry name" value="Arf"/>
    <property type="match status" value="1"/>
</dbReference>
<comment type="caution">
    <text evidence="3">The sequence shown here is derived from an EMBL/GenBank/DDBJ whole genome shotgun (WGS) entry which is preliminary data.</text>
</comment>
<dbReference type="InterPro" id="IPR027417">
    <property type="entry name" value="P-loop_NTPase"/>
</dbReference>
<accession>A0A023AYL9</accession>
<dbReference type="GeneID" id="22915765"/>
<proteinExistence type="predicted"/>
<sequence length="224" mass="25131">MGGVCCGHIRIIDQTNETENGLQIDPLCNPDYTNVLSRPPSIFILGSETAGKTILFLRIIYPYADISDLVSVTKPTNTLHVEPYNIYSKDVLLWDVGGDHLITDAMVDALNQIHVYAIIYVVSMLETSSNQLLKERQRLYRLVCHPLAMQIKFLVVLNTFGAFNDQENPAQSKDTENVLVRTLHLQTFIDMLGPQRFRYTKANVKDGLDDPNLADALAQLALNP</sequence>
<dbReference type="Proteomes" id="UP000019763">
    <property type="component" value="Unassembled WGS sequence"/>
</dbReference>